<dbReference type="Proteomes" id="UP000009192">
    <property type="component" value="Unassembled WGS sequence"/>
</dbReference>
<dbReference type="KEGG" id="dmo:Dmoj_GI15424"/>
<feature type="region of interest" description="Disordered" evidence="1">
    <location>
        <begin position="28"/>
        <end position="76"/>
    </location>
</feature>
<gene>
    <name evidence="2" type="primary">Dmoj\GI15424</name>
    <name evidence="2" type="ORF">Dmoj_GI15424</name>
</gene>
<evidence type="ECO:0000313" key="3">
    <source>
        <dbReference type="Proteomes" id="UP000009192"/>
    </source>
</evidence>
<dbReference type="InParanoid" id="A0A0Q9WUC7"/>
<dbReference type="AlphaFoldDB" id="A0A0Q9WUC7"/>
<sequence>MDQFSHDLTLALEETSLMDRACGVGRWGSRRRTRSTGNLPCAPQPTEDSSSSPTDTLNNAHGLGHGAHSNANANVDGLDPHIHVDMLPASDSDDKAEAMLPLRLPVKTLNAAAAVRMGTGALESDSLNETNFSPARFYKPNSRRKRKIKRMSMEFEFSKDNNLAVSPHSFTESPLHPGMLGGCISGTGTVRKRLLKAESGNRSHLFFCGKRKRSNRDRYHECDHDAGVSRDGSGCAVSSNLHSSSMPRYTHMEEYHRMRPRSYSSTSKPHSDRLLPLNKGLLSKINRIAKNQTQQAQKTDNTSNMEEGLEPEQVEAQVLLQSAQTAAKQQQQQQQLDMNESSASCAGPGSFGMETLVPVNDIETLLNHSDKMPQQLPVDSAITDFNHMHRKKSHYGHIHGSGSTTKSHRRRRFCQTPQSMQVQSMDCSELYDFLSSSSLSSSSDSDDGHRLHDTDREGDDELTDWPGNEFGPGGKYDPKRKLTKKSLLPQIRSDDTIGEDDTLMSGTEATATMPFTDSYGGGTSQSPPLTDALQDLSRFQLAASSEPIEISGGGANRSVGFIDVNICMDTERSMNGMPTIVKQIESEMSGETSNPFLSSSPPLQMLEVREIRAGCRRINGNDRPGFSIKLGVNERLARFLQDARQTQIRLPDIELYEQDSLLNLATLYSLSMVVENGCTVLTKTSCFLYDRNTTQSVHIDPQRDLQHRPDLFGDYKRRCYGGDAADPTAPTSVTPSAANANANASAATSPAAEMLPKP</sequence>
<proteinExistence type="predicted"/>
<feature type="compositionally biased region" description="Low complexity" evidence="1">
    <location>
        <begin position="734"/>
        <end position="752"/>
    </location>
</feature>
<feature type="region of interest" description="Disordered" evidence="1">
    <location>
        <begin position="325"/>
        <end position="347"/>
    </location>
</feature>
<organism evidence="2 3">
    <name type="scientific">Drosophila mojavensis</name>
    <name type="common">Fruit fly</name>
    <dbReference type="NCBI Taxonomy" id="7230"/>
    <lineage>
        <taxon>Eukaryota</taxon>
        <taxon>Metazoa</taxon>
        <taxon>Ecdysozoa</taxon>
        <taxon>Arthropoda</taxon>
        <taxon>Hexapoda</taxon>
        <taxon>Insecta</taxon>
        <taxon>Pterygota</taxon>
        <taxon>Neoptera</taxon>
        <taxon>Endopterygota</taxon>
        <taxon>Diptera</taxon>
        <taxon>Brachycera</taxon>
        <taxon>Muscomorpha</taxon>
        <taxon>Ephydroidea</taxon>
        <taxon>Drosophilidae</taxon>
        <taxon>Drosophila</taxon>
    </lineage>
</organism>
<feature type="compositionally biased region" description="Basic and acidic residues" evidence="1">
    <location>
        <begin position="446"/>
        <end position="455"/>
    </location>
</feature>
<dbReference type="InterPro" id="IPR051189">
    <property type="entry name" value="Splicing_assoc_domain"/>
</dbReference>
<dbReference type="OrthoDB" id="6095487at2759"/>
<feature type="compositionally biased region" description="Low complexity" evidence="1">
    <location>
        <begin position="325"/>
        <end position="336"/>
    </location>
</feature>
<accession>A0A0Q9WUC7</accession>
<dbReference type="PANTHER" id="PTHR14195">
    <property type="entry name" value="G PATCH DOMAIN CONTAINING PROTEIN 2"/>
    <property type="match status" value="1"/>
</dbReference>
<dbReference type="EMBL" id="CH933810">
    <property type="protein sequence ID" value="KRF93852.1"/>
    <property type="molecule type" value="Genomic_DNA"/>
</dbReference>
<name>A0A0Q9WUC7_DROMO</name>
<feature type="region of interest" description="Disordered" evidence="1">
    <location>
        <begin position="438"/>
        <end position="505"/>
    </location>
</feature>
<protein>
    <submittedName>
        <fullName evidence="2">Uncharacterized protein, isoform C</fullName>
    </submittedName>
</protein>
<feature type="region of interest" description="Disordered" evidence="1">
    <location>
        <begin position="393"/>
        <end position="421"/>
    </location>
</feature>
<reference evidence="2 3" key="1">
    <citation type="journal article" date="2007" name="Nature">
        <title>Evolution of genes and genomes on the Drosophila phylogeny.</title>
        <authorList>
            <consortium name="Drosophila 12 Genomes Consortium"/>
            <person name="Clark A.G."/>
            <person name="Eisen M.B."/>
            <person name="Smith D.R."/>
            <person name="Bergman C.M."/>
            <person name="Oliver B."/>
            <person name="Markow T.A."/>
            <person name="Kaufman T.C."/>
            <person name="Kellis M."/>
            <person name="Gelbart W."/>
            <person name="Iyer V.N."/>
            <person name="Pollard D.A."/>
            <person name="Sackton T.B."/>
            <person name="Larracuente A.M."/>
            <person name="Singh N.D."/>
            <person name="Abad J.P."/>
            <person name="Abt D.N."/>
            <person name="Adryan B."/>
            <person name="Aguade M."/>
            <person name="Akashi H."/>
            <person name="Anderson W.W."/>
            <person name="Aquadro C.F."/>
            <person name="Ardell D.H."/>
            <person name="Arguello R."/>
            <person name="Artieri C.G."/>
            <person name="Barbash D.A."/>
            <person name="Barker D."/>
            <person name="Barsanti P."/>
            <person name="Batterham P."/>
            <person name="Batzoglou S."/>
            <person name="Begun D."/>
            <person name="Bhutkar A."/>
            <person name="Blanco E."/>
            <person name="Bosak S.A."/>
            <person name="Bradley R.K."/>
            <person name="Brand A.D."/>
            <person name="Brent M.R."/>
            <person name="Brooks A.N."/>
            <person name="Brown R.H."/>
            <person name="Butlin R.K."/>
            <person name="Caggese C."/>
            <person name="Calvi B.R."/>
            <person name="Bernardo de Carvalho A."/>
            <person name="Caspi A."/>
            <person name="Castrezana S."/>
            <person name="Celniker S.E."/>
            <person name="Chang J.L."/>
            <person name="Chapple C."/>
            <person name="Chatterji S."/>
            <person name="Chinwalla A."/>
            <person name="Civetta A."/>
            <person name="Clifton S.W."/>
            <person name="Comeron J.M."/>
            <person name="Costello J.C."/>
            <person name="Coyne J.A."/>
            <person name="Daub J."/>
            <person name="David R.G."/>
            <person name="Delcher A.L."/>
            <person name="Delehaunty K."/>
            <person name="Do C.B."/>
            <person name="Ebling H."/>
            <person name="Edwards K."/>
            <person name="Eickbush T."/>
            <person name="Evans J.D."/>
            <person name="Filipski A."/>
            <person name="Findeiss S."/>
            <person name="Freyhult E."/>
            <person name="Fulton L."/>
            <person name="Fulton R."/>
            <person name="Garcia A.C."/>
            <person name="Gardiner A."/>
            <person name="Garfield D.A."/>
            <person name="Garvin B.E."/>
            <person name="Gibson G."/>
            <person name="Gilbert D."/>
            <person name="Gnerre S."/>
            <person name="Godfrey J."/>
            <person name="Good R."/>
            <person name="Gotea V."/>
            <person name="Gravely B."/>
            <person name="Greenberg A.J."/>
            <person name="Griffiths-Jones S."/>
            <person name="Gross S."/>
            <person name="Guigo R."/>
            <person name="Gustafson E.A."/>
            <person name="Haerty W."/>
            <person name="Hahn M.W."/>
            <person name="Halligan D.L."/>
            <person name="Halpern A.L."/>
            <person name="Halter G.M."/>
            <person name="Han M.V."/>
            <person name="Heger A."/>
            <person name="Hillier L."/>
            <person name="Hinrichs A.S."/>
            <person name="Holmes I."/>
            <person name="Hoskins R.A."/>
            <person name="Hubisz M.J."/>
            <person name="Hultmark D."/>
            <person name="Huntley M.A."/>
            <person name="Jaffe D.B."/>
            <person name="Jagadeeshan S."/>
            <person name="Jeck W.R."/>
            <person name="Johnson J."/>
            <person name="Jones C.D."/>
            <person name="Jordan W.C."/>
            <person name="Karpen G.H."/>
            <person name="Kataoka E."/>
            <person name="Keightley P.D."/>
            <person name="Kheradpour P."/>
            <person name="Kirkness E.F."/>
            <person name="Koerich L.B."/>
            <person name="Kristiansen K."/>
            <person name="Kudrna D."/>
            <person name="Kulathinal R.J."/>
            <person name="Kumar S."/>
            <person name="Kwok R."/>
            <person name="Lander E."/>
            <person name="Langley C.H."/>
            <person name="Lapoint R."/>
            <person name="Lazzaro B.P."/>
            <person name="Lee S.J."/>
            <person name="Levesque L."/>
            <person name="Li R."/>
            <person name="Lin C.F."/>
            <person name="Lin M.F."/>
            <person name="Lindblad-Toh K."/>
            <person name="Llopart A."/>
            <person name="Long M."/>
            <person name="Low L."/>
            <person name="Lozovsky E."/>
            <person name="Lu J."/>
            <person name="Luo M."/>
            <person name="Machado C.A."/>
            <person name="Makalowski W."/>
            <person name="Marzo M."/>
            <person name="Matsuda M."/>
            <person name="Matzkin L."/>
            <person name="McAllister B."/>
            <person name="McBride C.S."/>
            <person name="McKernan B."/>
            <person name="McKernan K."/>
            <person name="Mendez-Lago M."/>
            <person name="Minx P."/>
            <person name="Mollenhauer M.U."/>
            <person name="Montooth K."/>
            <person name="Mount S.M."/>
            <person name="Mu X."/>
            <person name="Myers E."/>
            <person name="Negre B."/>
            <person name="Newfeld S."/>
            <person name="Nielsen R."/>
            <person name="Noor M.A."/>
            <person name="O'Grady P."/>
            <person name="Pachter L."/>
            <person name="Papaceit M."/>
            <person name="Parisi M.J."/>
            <person name="Parisi M."/>
            <person name="Parts L."/>
            <person name="Pedersen J.S."/>
            <person name="Pesole G."/>
            <person name="Phillippy A.M."/>
            <person name="Ponting C.P."/>
            <person name="Pop M."/>
            <person name="Porcelli D."/>
            <person name="Powell J.R."/>
            <person name="Prohaska S."/>
            <person name="Pruitt K."/>
            <person name="Puig M."/>
            <person name="Quesneville H."/>
            <person name="Ram K.R."/>
            <person name="Rand D."/>
            <person name="Rasmussen M.D."/>
            <person name="Reed L.K."/>
            <person name="Reenan R."/>
            <person name="Reily A."/>
            <person name="Remington K.A."/>
            <person name="Rieger T.T."/>
            <person name="Ritchie M.G."/>
            <person name="Robin C."/>
            <person name="Rogers Y.H."/>
            <person name="Rohde C."/>
            <person name="Rozas J."/>
            <person name="Rubenfield M.J."/>
            <person name="Ruiz A."/>
            <person name="Russo S."/>
            <person name="Salzberg S.L."/>
            <person name="Sanchez-Gracia A."/>
            <person name="Saranga D.J."/>
            <person name="Sato H."/>
            <person name="Schaeffer S.W."/>
            <person name="Schatz M.C."/>
            <person name="Schlenke T."/>
            <person name="Schwartz R."/>
            <person name="Segarra C."/>
            <person name="Singh R.S."/>
            <person name="Sirot L."/>
            <person name="Sirota M."/>
            <person name="Sisneros N.B."/>
            <person name="Smith C.D."/>
            <person name="Smith T.F."/>
            <person name="Spieth J."/>
            <person name="Stage D.E."/>
            <person name="Stark A."/>
            <person name="Stephan W."/>
            <person name="Strausberg R.L."/>
            <person name="Strempel S."/>
            <person name="Sturgill D."/>
            <person name="Sutton G."/>
            <person name="Sutton G.G."/>
            <person name="Tao W."/>
            <person name="Teichmann S."/>
            <person name="Tobari Y.N."/>
            <person name="Tomimura Y."/>
            <person name="Tsolas J.M."/>
            <person name="Valente V.L."/>
            <person name="Venter E."/>
            <person name="Venter J.C."/>
            <person name="Vicario S."/>
            <person name="Vieira F.G."/>
            <person name="Vilella A.J."/>
            <person name="Villasante A."/>
            <person name="Walenz B."/>
            <person name="Wang J."/>
            <person name="Wasserman M."/>
            <person name="Watts T."/>
            <person name="Wilson D."/>
            <person name="Wilson R.K."/>
            <person name="Wing R.A."/>
            <person name="Wolfner M.F."/>
            <person name="Wong A."/>
            <person name="Wong G.K."/>
            <person name="Wu C.I."/>
            <person name="Wu G."/>
            <person name="Yamamoto D."/>
            <person name="Yang H.P."/>
            <person name="Yang S.P."/>
            <person name="Yorke J.A."/>
            <person name="Yoshida K."/>
            <person name="Zdobnov E."/>
            <person name="Zhang P."/>
            <person name="Zhang Y."/>
            <person name="Zimin A.V."/>
            <person name="Baldwin J."/>
            <person name="Abdouelleil A."/>
            <person name="Abdulkadir J."/>
            <person name="Abebe A."/>
            <person name="Abera B."/>
            <person name="Abreu J."/>
            <person name="Acer S.C."/>
            <person name="Aftuck L."/>
            <person name="Alexander A."/>
            <person name="An P."/>
            <person name="Anderson E."/>
            <person name="Anderson S."/>
            <person name="Arachi H."/>
            <person name="Azer M."/>
            <person name="Bachantsang P."/>
            <person name="Barry A."/>
            <person name="Bayul T."/>
            <person name="Berlin A."/>
            <person name="Bessette D."/>
            <person name="Bloom T."/>
            <person name="Blye J."/>
            <person name="Boguslavskiy L."/>
            <person name="Bonnet C."/>
            <person name="Boukhgalter B."/>
            <person name="Bourzgui I."/>
            <person name="Brown A."/>
            <person name="Cahill P."/>
            <person name="Channer S."/>
            <person name="Cheshatsang Y."/>
            <person name="Chuda L."/>
            <person name="Citroen M."/>
            <person name="Collymore A."/>
            <person name="Cooke P."/>
            <person name="Costello M."/>
            <person name="D'Aco K."/>
            <person name="Daza R."/>
            <person name="De Haan G."/>
            <person name="DeGray S."/>
            <person name="DeMaso C."/>
            <person name="Dhargay N."/>
            <person name="Dooley K."/>
            <person name="Dooley E."/>
            <person name="Doricent M."/>
            <person name="Dorje P."/>
            <person name="Dorjee K."/>
            <person name="Dupes A."/>
            <person name="Elong R."/>
            <person name="Falk J."/>
            <person name="Farina A."/>
            <person name="Faro S."/>
            <person name="Ferguson D."/>
            <person name="Fisher S."/>
            <person name="Foley C.D."/>
            <person name="Franke A."/>
            <person name="Friedrich D."/>
            <person name="Gadbois L."/>
            <person name="Gearin G."/>
            <person name="Gearin C.R."/>
            <person name="Giannoukos G."/>
            <person name="Goode T."/>
            <person name="Graham J."/>
            <person name="Grandbois E."/>
            <person name="Grewal S."/>
            <person name="Gyaltsen K."/>
            <person name="Hafez N."/>
            <person name="Hagos B."/>
            <person name="Hall J."/>
            <person name="Henson C."/>
            <person name="Hollinger A."/>
            <person name="Honan T."/>
            <person name="Huard M.D."/>
            <person name="Hughes L."/>
            <person name="Hurhula B."/>
            <person name="Husby M.E."/>
            <person name="Kamat A."/>
            <person name="Kanga B."/>
            <person name="Kashin S."/>
            <person name="Khazanovich D."/>
            <person name="Kisner P."/>
            <person name="Lance K."/>
            <person name="Lara M."/>
            <person name="Lee W."/>
            <person name="Lennon N."/>
            <person name="Letendre F."/>
            <person name="LeVine R."/>
            <person name="Lipovsky A."/>
            <person name="Liu X."/>
            <person name="Liu J."/>
            <person name="Liu S."/>
            <person name="Lokyitsang T."/>
            <person name="Lokyitsang Y."/>
            <person name="Lubonja R."/>
            <person name="Lui A."/>
            <person name="MacDonald P."/>
            <person name="Magnisalis V."/>
            <person name="Maru K."/>
            <person name="Matthews C."/>
            <person name="McCusker W."/>
            <person name="McDonough S."/>
            <person name="Mehta T."/>
            <person name="Meldrim J."/>
            <person name="Meneus L."/>
            <person name="Mihai O."/>
            <person name="Mihalev A."/>
            <person name="Mihova T."/>
            <person name="Mittelman R."/>
            <person name="Mlenga V."/>
            <person name="Montmayeur A."/>
            <person name="Mulrain L."/>
            <person name="Navidi A."/>
            <person name="Naylor J."/>
            <person name="Negash T."/>
            <person name="Nguyen T."/>
            <person name="Nguyen N."/>
            <person name="Nicol R."/>
            <person name="Norbu C."/>
            <person name="Norbu N."/>
            <person name="Novod N."/>
            <person name="O'Neill B."/>
            <person name="Osman S."/>
            <person name="Markiewicz E."/>
            <person name="Oyono O.L."/>
            <person name="Patti C."/>
            <person name="Phunkhang P."/>
            <person name="Pierre F."/>
            <person name="Priest M."/>
            <person name="Raghuraman S."/>
            <person name="Rege F."/>
            <person name="Reyes R."/>
            <person name="Rise C."/>
            <person name="Rogov P."/>
            <person name="Ross K."/>
            <person name="Ryan E."/>
            <person name="Settipalli S."/>
            <person name="Shea T."/>
            <person name="Sherpa N."/>
            <person name="Shi L."/>
            <person name="Shih D."/>
            <person name="Sparrow T."/>
            <person name="Spaulding J."/>
            <person name="Stalker J."/>
            <person name="Stange-Thomann N."/>
            <person name="Stavropoulos S."/>
            <person name="Stone C."/>
            <person name="Strader C."/>
            <person name="Tesfaye S."/>
            <person name="Thomson T."/>
            <person name="Thoulutsang Y."/>
            <person name="Thoulutsang D."/>
            <person name="Topham K."/>
            <person name="Topping I."/>
            <person name="Tsamla T."/>
            <person name="Vassiliev H."/>
            <person name="Vo A."/>
            <person name="Wangchuk T."/>
            <person name="Wangdi T."/>
            <person name="Weiand M."/>
            <person name="Wilkinson J."/>
            <person name="Wilson A."/>
            <person name="Yadav S."/>
            <person name="Young G."/>
            <person name="Yu Q."/>
            <person name="Zembek L."/>
            <person name="Zhong D."/>
            <person name="Zimmer A."/>
            <person name="Zwirko Z."/>
            <person name="Jaffe D.B."/>
            <person name="Alvarez P."/>
            <person name="Brockman W."/>
            <person name="Butler J."/>
            <person name="Chin C."/>
            <person name="Gnerre S."/>
            <person name="Grabherr M."/>
            <person name="Kleber M."/>
            <person name="Mauceli E."/>
            <person name="MacCallum I."/>
        </authorList>
    </citation>
    <scope>NUCLEOTIDE SEQUENCE [LARGE SCALE GENOMIC DNA]</scope>
    <source>
        <strain evidence="3">Tucson 15081-1352.22</strain>
    </source>
</reference>
<keyword evidence="3" id="KW-1185">Reference proteome</keyword>
<evidence type="ECO:0000313" key="2">
    <source>
        <dbReference type="EMBL" id="KRF93852.1"/>
    </source>
</evidence>
<dbReference type="FunCoup" id="A0A0Q9WUC7">
    <property type="interactions" value="890"/>
</dbReference>
<evidence type="ECO:0000256" key="1">
    <source>
        <dbReference type="SAM" id="MobiDB-lite"/>
    </source>
</evidence>
<feature type="region of interest" description="Disordered" evidence="1">
    <location>
        <begin position="723"/>
        <end position="758"/>
    </location>
</feature>